<evidence type="ECO:0000313" key="3">
    <source>
        <dbReference type="Proteomes" id="UP000005850"/>
    </source>
</evidence>
<dbReference type="HOGENOM" id="CLU_3325353_0_0_9"/>
<name>A0A075RH18_BRELA</name>
<sequence length="38" mass="4436">MESREYMEFMGALTAIALPVSLGLLLAYFIRKLPEWFK</sequence>
<evidence type="ECO:0000313" key="2">
    <source>
        <dbReference type="EMBL" id="AIG28510.1"/>
    </source>
</evidence>
<dbReference type="AlphaFoldDB" id="A0A075RH18"/>
<organism evidence="2 3">
    <name type="scientific">Brevibacillus laterosporus LMG 15441</name>
    <dbReference type="NCBI Taxonomy" id="1042163"/>
    <lineage>
        <taxon>Bacteria</taxon>
        <taxon>Bacillati</taxon>
        <taxon>Bacillota</taxon>
        <taxon>Bacilli</taxon>
        <taxon>Bacillales</taxon>
        <taxon>Paenibacillaceae</taxon>
        <taxon>Brevibacillus</taxon>
    </lineage>
</organism>
<dbReference type="Proteomes" id="UP000005850">
    <property type="component" value="Chromosome"/>
</dbReference>
<reference evidence="2 3" key="1">
    <citation type="journal article" date="2011" name="J. Bacteriol.">
        <title>Genome sequence of Brevibacillus laterosporus LMG 15441, a pathogen of invertebrates.</title>
        <authorList>
            <person name="Djukic M."/>
            <person name="Poehlein A."/>
            <person name="Thurmer A."/>
            <person name="Daniel R."/>
        </authorList>
    </citation>
    <scope>NUCLEOTIDE SEQUENCE [LARGE SCALE GENOMIC DNA]</scope>
    <source>
        <strain evidence="2 3">LMG 15441</strain>
    </source>
</reference>
<keyword evidence="3" id="KW-1185">Reference proteome</keyword>
<keyword evidence="1" id="KW-1133">Transmembrane helix</keyword>
<dbReference type="EMBL" id="CP007806">
    <property type="protein sequence ID" value="AIG28510.1"/>
    <property type="molecule type" value="Genomic_DNA"/>
</dbReference>
<evidence type="ECO:0000256" key="1">
    <source>
        <dbReference type="SAM" id="Phobius"/>
    </source>
</evidence>
<gene>
    <name evidence="2" type="ORF">BRLA_c042350</name>
</gene>
<proteinExistence type="predicted"/>
<accession>A0A075RH18</accession>
<keyword evidence="1" id="KW-0812">Transmembrane</keyword>
<dbReference type="KEGG" id="blr:BRLA_c042350"/>
<feature type="transmembrane region" description="Helical" evidence="1">
    <location>
        <begin position="6"/>
        <end position="30"/>
    </location>
</feature>
<protein>
    <submittedName>
        <fullName evidence="2">Uncharacterized protein</fullName>
    </submittedName>
</protein>
<keyword evidence="1" id="KW-0472">Membrane</keyword>